<dbReference type="Proteomes" id="UP000234681">
    <property type="component" value="Chromosome 1"/>
</dbReference>
<evidence type="ECO:0000313" key="3">
    <source>
        <dbReference type="EMBL" id="EDL91727.1"/>
    </source>
</evidence>
<evidence type="ECO:0000313" key="4">
    <source>
        <dbReference type="EMBL" id="EDM06556.1"/>
    </source>
</evidence>
<organism evidence="2 5">
    <name type="scientific">Rattus norvegicus</name>
    <name type="common">Rat</name>
    <dbReference type="NCBI Taxonomy" id="10116"/>
    <lineage>
        <taxon>Eukaryota</taxon>
        <taxon>Metazoa</taxon>
        <taxon>Chordata</taxon>
        <taxon>Craniata</taxon>
        <taxon>Vertebrata</taxon>
        <taxon>Euteleostomi</taxon>
        <taxon>Mammalia</taxon>
        <taxon>Eutheria</taxon>
        <taxon>Euarchontoglires</taxon>
        <taxon>Glires</taxon>
        <taxon>Rodentia</taxon>
        <taxon>Myomorpha</taxon>
        <taxon>Muroidea</taxon>
        <taxon>Muridae</taxon>
        <taxon>Murinae</taxon>
        <taxon>Rattus</taxon>
    </lineage>
</organism>
<proteinExistence type="predicted"/>
<dbReference type="EMBL" id="CH473993">
    <property type="protein sequence ID" value="EDL78399.1"/>
    <property type="molecule type" value="Genomic_DNA"/>
</dbReference>
<gene>
    <name evidence="1" type="ORF">rCG_22663</name>
    <name evidence="3" type="ORF">rCG_24082</name>
    <name evidence="2" type="ORF">rCG_31857</name>
    <name evidence="4" type="ORF">rCG_32961</name>
</gene>
<protein>
    <submittedName>
        <fullName evidence="1">RCG22663</fullName>
    </submittedName>
    <submittedName>
        <fullName evidence="3">RCG24082</fullName>
    </submittedName>
    <submittedName>
        <fullName evidence="2">RCG31857</fullName>
    </submittedName>
    <submittedName>
        <fullName evidence="4">RCG32961</fullName>
    </submittedName>
</protein>
<dbReference type="EMBL" id="CH473948">
    <property type="protein sequence ID" value="EDM06556.1"/>
    <property type="molecule type" value="Genomic_DNA"/>
</dbReference>
<evidence type="ECO:0000313" key="2">
    <source>
        <dbReference type="EMBL" id="EDL78399.1"/>
    </source>
</evidence>
<dbReference type="AlphaFoldDB" id="A6JNG7"/>
<name>A6JNG7_RAT</name>
<sequence>MKIPYGSQDDLLGASQQVIKKGLGLLHLLTLLPWMPATVQGELRWGIMSTFPLPMPVMYH</sequence>
<dbReference type="EMBL" id="CH474075">
    <property type="protein sequence ID" value="EDL75799.1"/>
    <property type="molecule type" value="Genomic_DNA"/>
</dbReference>
<evidence type="ECO:0000313" key="1">
    <source>
        <dbReference type="EMBL" id="EDL75799.1"/>
    </source>
</evidence>
<dbReference type="EMBL" id="CH474000">
    <property type="protein sequence ID" value="EDL91727.1"/>
    <property type="molecule type" value="Genomic_DNA"/>
</dbReference>
<dbReference type="Proteomes" id="UP000234681">
    <property type="component" value="Chromosome 8"/>
</dbReference>
<accession>A6JNG7</accession>
<evidence type="ECO:0000313" key="5">
    <source>
        <dbReference type="Proteomes" id="UP000234681"/>
    </source>
</evidence>
<dbReference type="Proteomes" id="UP000234681">
    <property type="component" value="Chromosome 10"/>
</dbReference>
<reference evidence="2" key="1">
    <citation type="journal article" date="2005" name="Genome Res.">
        <title>Gene and alternative splicing annotation with AIR.</title>
        <authorList>
            <person name="Florea L."/>
            <person name="Di Francesco V."/>
            <person name="Miller J."/>
            <person name="Turner R."/>
            <person name="Yao A."/>
            <person name="Harris M."/>
            <person name="Walenz B."/>
            <person name="Mobarry C."/>
            <person name="Merkulov G.V."/>
            <person name="Charlab R."/>
            <person name="Dew I."/>
            <person name="Deng Z."/>
            <person name="Istrail S."/>
            <person name="Li P."/>
            <person name="Sutton G."/>
        </authorList>
    </citation>
    <scope>NUCLEOTIDE SEQUENCE</scope>
    <source>
        <strain evidence="2">BN</strain>
    </source>
</reference>
<dbReference type="Proteomes" id="UP000234681">
    <property type="component" value="Chromosome 13"/>
</dbReference>
<reference evidence="2 5" key="2">
    <citation type="submission" date="2005-09" db="EMBL/GenBank/DDBJ databases">
        <authorList>
            <person name="Mural R.J."/>
            <person name="Li P.W."/>
            <person name="Adams M.D."/>
            <person name="Amanatides P.G."/>
            <person name="Baden-Tillson H."/>
            <person name="Barnstead M."/>
            <person name="Chin S.H."/>
            <person name="Dew I."/>
            <person name="Evans C.A."/>
            <person name="Ferriera S."/>
            <person name="Flanigan M."/>
            <person name="Fosler C."/>
            <person name="Glodek A."/>
            <person name="Gu Z."/>
            <person name="Holt R.A."/>
            <person name="Jennings D."/>
            <person name="Kraft C.L."/>
            <person name="Lu F."/>
            <person name="Nguyen T."/>
            <person name="Nusskern D.R."/>
            <person name="Pfannkoch C.M."/>
            <person name="Sitter C."/>
            <person name="Sutton G.G."/>
            <person name="Venter J.C."/>
            <person name="Wang Z."/>
            <person name="Woodage T."/>
            <person name="Zheng X.H."/>
            <person name="Zhong F."/>
        </authorList>
    </citation>
    <scope>NUCLEOTIDE SEQUENCE [LARGE SCALE GENOMIC DNA]</scope>
    <source>
        <strain evidence="2">BN</strain>
        <strain evidence="5">BN, Sprague-Dawley</strain>
    </source>
</reference>